<name>A0A4Y7ST16_COPMI</name>
<evidence type="ECO:0000313" key="1">
    <source>
        <dbReference type="EMBL" id="TEB24942.1"/>
    </source>
</evidence>
<gene>
    <name evidence="1" type="ORF">FA13DRAFT_1796793</name>
</gene>
<sequence>MATFDPITSLSNDWNAFLAAFSALFHCHATLWSVDIQHTGITQSNLMWDCGSAMPRLCDFDFSDEPGSLRPKPLKMGCLAGSPNAGKWIFMAAELLSLDAMDGLVKLVYRHEVEAFMAVLVWIICRYQDGKVRVSPPLGEWIQTDYLQCRERRRRTFSQIIMGIFPQPSGIPPDIWVPLRMALASMRKHSQDAIEAQKGEAEYKSFVAFDPDFAFDGRSPDDYNSLRALPKILTWSIFKHKAAKKFIGLVTERIPKSL</sequence>
<dbReference type="EMBL" id="QPFP01000061">
    <property type="protein sequence ID" value="TEB24942.1"/>
    <property type="molecule type" value="Genomic_DNA"/>
</dbReference>
<comment type="caution">
    <text evidence="1">The sequence shown here is derived from an EMBL/GenBank/DDBJ whole genome shotgun (WGS) entry which is preliminary data.</text>
</comment>
<dbReference type="Proteomes" id="UP000298030">
    <property type="component" value="Unassembled WGS sequence"/>
</dbReference>
<dbReference type="AlphaFoldDB" id="A0A4Y7ST16"/>
<keyword evidence="2" id="KW-1185">Reference proteome</keyword>
<evidence type="ECO:0000313" key="2">
    <source>
        <dbReference type="Proteomes" id="UP000298030"/>
    </source>
</evidence>
<proteinExistence type="predicted"/>
<accession>A0A4Y7ST16</accession>
<reference evidence="1 2" key="1">
    <citation type="journal article" date="2019" name="Nat. Ecol. Evol.">
        <title>Megaphylogeny resolves global patterns of mushroom evolution.</title>
        <authorList>
            <person name="Varga T."/>
            <person name="Krizsan K."/>
            <person name="Foldi C."/>
            <person name="Dima B."/>
            <person name="Sanchez-Garcia M."/>
            <person name="Sanchez-Ramirez S."/>
            <person name="Szollosi G.J."/>
            <person name="Szarkandi J.G."/>
            <person name="Papp V."/>
            <person name="Albert L."/>
            <person name="Andreopoulos W."/>
            <person name="Angelini C."/>
            <person name="Antonin V."/>
            <person name="Barry K.W."/>
            <person name="Bougher N.L."/>
            <person name="Buchanan P."/>
            <person name="Buyck B."/>
            <person name="Bense V."/>
            <person name="Catcheside P."/>
            <person name="Chovatia M."/>
            <person name="Cooper J."/>
            <person name="Damon W."/>
            <person name="Desjardin D."/>
            <person name="Finy P."/>
            <person name="Geml J."/>
            <person name="Haridas S."/>
            <person name="Hughes K."/>
            <person name="Justo A."/>
            <person name="Karasinski D."/>
            <person name="Kautmanova I."/>
            <person name="Kiss B."/>
            <person name="Kocsube S."/>
            <person name="Kotiranta H."/>
            <person name="LaButti K.M."/>
            <person name="Lechner B.E."/>
            <person name="Liimatainen K."/>
            <person name="Lipzen A."/>
            <person name="Lukacs Z."/>
            <person name="Mihaltcheva S."/>
            <person name="Morgado L.N."/>
            <person name="Niskanen T."/>
            <person name="Noordeloos M.E."/>
            <person name="Ohm R.A."/>
            <person name="Ortiz-Santana B."/>
            <person name="Ovrebo C."/>
            <person name="Racz N."/>
            <person name="Riley R."/>
            <person name="Savchenko A."/>
            <person name="Shiryaev A."/>
            <person name="Soop K."/>
            <person name="Spirin V."/>
            <person name="Szebenyi C."/>
            <person name="Tomsovsky M."/>
            <person name="Tulloss R.E."/>
            <person name="Uehling J."/>
            <person name="Grigoriev I.V."/>
            <person name="Vagvolgyi C."/>
            <person name="Papp T."/>
            <person name="Martin F.M."/>
            <person name="Miettinen O."/>
            <person name="Hibbett D.S."/>
            <person name="Nagy L.G."/>
        </authorList>
    </citation>
    <scope>NUCLEOTIDE SEQUENCE [LARGE SCALE GENOMIC DNA]</scope>
    <source>
        <strain evidence="1 2">FP101781</strain>
    </source>
</reference>
<organism evidence="1 2">
    <name type="scientific">Coprinellus micaceus</name>
    <name type="common">Glistening ink-cap mushroom</name>
    <name type="synonym">Coprinus micaceus</name>
    <dbReference type="NCBI Taxonomy" id="71717"/>
    <lineage>
        <taxon>Eukaryota</taxon>
        <taxon>Fungi</taxon>
        <taxon>Dikarya</taxon>
        <taxon>Basidiomycota</taxon>
        <taxon>Agaricomycotina</taxon>
        <taxon>Agaricomycetes</taxon>
        <taxon>Agaricomycetidae</taxon>
        <taxon>Agaricales</taxon>
        <taxon>Agaricineae</taxon>
        <taxon>Psathyrellaceae</taxon>
        <taxon>Coprinellus</taxon>
    </lineage>
</organism>
<evidence type="ECO:0008006" key="3">
    <source>
        <dbReference type="Google" id="ProtNLM"/>
    </source>
</evidence>
<protein>
    <recommendedName>
        <fullName evidence="3">Fungal-type protein kinase domain-containing protein</fullName>
    </recommendedName>
</protein>
<dbReference type="OrthoDB" id="5569250at2759"/>